<dbReference type="PANTHER" id="PTHR13812">
    <property type="entry name" value="KETIMINE REDUCTASE MU-CRYSTALLIN"/>
    <property type="match status" value="1"/>
</dbReference>
<dbReference type="OrthoDB" id="41492at2759"/>
<accession>A0A9N8DEH2</accession>
<organism evidence="2 3">
    <name type="scientific">Seminavis robusta</name>
    <dbReference type="NCBI Taxonomy" id="568900"/>
    <lineage>
        <taxon>Eukaryota</taxon>
        <taxon>Sar</taxon>
        <taxon>Stramenopiles</taxon>
        <taxon>Ochrophyta</taxon>
        <taxon>Bacillariophyta</taxon>
        <taxon>Bacillariophyceae</taxon>
        <taxon>Bacillariophycidae</taxon>
        <taxon>Naviculales</taxon>
        <taxon>Naviculaceae</taxon>
        <taxon>Seminavis</taxon>
    </lineage>
</organism>
<evidence type="ECO:0000256" key="1">
    <source>
        <dbReference type="ARBA" id="ARBA00008903"/>
    </source>
</evidence>
<keyword evidence="3" id="KW-1185">Reference proteome</keyword>
<dbReference type="SUPFAM" id="SSF51735">
    <property type="entry name" value="NAD(P)-binding Rossmann-fold domains"/>
    <property type="match status" value="1"/>
</dbReference>
<dbReference type="InterPro" id="IPR023401">
    <property type="entry name" value="ODC_N"/>
</dbReference>
<dbReference type="InterPro" id="IPR003462">
    <property type="entry name" value="ODC_Mu_crystall"/>
</dbReference>
<dbReference type="PANTHER" id="PTHR13812:SF19">
    <property type="entry name" value="KETIMINE REDUCTASE MU-CRYSTALLIN"/>
    <property type="match status" value="1"/>
</dbReference>
<reference evidence="2" key="1">
    <citation type="submission" date="2020-06" db="EMBL/GenBank/DDBJ databases">
        <authorList>
            <consortium name="Plant Systems Biology data submission"/>
        </authorList>
    </citation>
    <scope>NUCLEOTIDE SEQUENCE</scope>
    <source>
        <strain evidence="2">D6</strain>
    </source>
</reference>
<gene>
    <name evidence="2" type="ORF">SEMRO_50_G029280.1</name>
</gene>
<evidence type="ECO:0000313" key="3">
    <source>
        <dbReference type="Proteomes" id="UP001153069"/>
    </source>
</evidence>
<dbReference type="Proteomes" id="UP001153069">
    <property type="component" value="Unassembled WGS sequence"/>
</dbReference>
<sequence>MASSLTAYDPNLHKNALSSPPKLVPFDEVLGIITKILSTEEGVKSILDNQLEAFQMSSSSSSSKCASLPIQTAGQPPYATLAAGPQAQVCIKTGYASGDTVMVSKCAAGGGKHSGNTGSVSVYDQKTLRLKAVLCDEGLLTEIRTAAAAAVATRAAILAAGTRVQKMGVIGGGVQAIWQLRLLAASKIINPNESRVVIKTSSRASAEKFIQTMKESPHEPDRQWTLMEPYDDNSKFHGCQVIHSVTPARSPVLDVGDVDLPKAGNNPFLHISAIGSDSPGKCELALDLLKLADVSLVDSLLQTVERGEFQNSRCEGFKFPLKELGEPGVVDSATGKLAVDRGAAAKSQALFTIFDSSGMAMQDVQMAKLVAQNL</sequence>
<proteinExistence type="inferred from homology"/>
<dbReference type="EMBL" id="CAICTM010000050">
    <property type="protein sequence ID" value="CAB9499010.1"/>
    <property type="molecule type" value="Genomic_DNA"/>
</dbReference>
<dbReference type="Gene3D" id="3.30.1780.10">
    <property type="entry name" value="ornithine cyclodeaminase, domain 1"/>
    <property type="match status" value="1"/>
</dbReference>
<dbReference type="Pfam" id="PF02423">
    <property type="entry name" value="OCD_Mu_crystall"/>
    <property type="match status" value="1"/>
</dbReference>
<protein>
    <submittedName>
        <fullName evidence="2">Dehydrogenase</fullName>
    </submittedName>
</protein>
<dbReference type="AlphaFoldDB" id="A0A9N8DEH2"/>
<comment type="similarity">
    <text evidence="1">Belongs to the ornithine cyclodeaminase/mu-crystallin family.</text>
</comment>
<evidence type="ECO:0000313" key="2">
    <source>
        <dbReference type="EMBL" id="CAB9499010.1"/>
    </source>
</evidence>
<dbReference type="Gene3D" id="3.40.50.720">
    <property type="entry name" value="NAD(P)-binding Rossmann-like Domain"/>
    <property type="match status" value="1"/>
</dbReference>
<name>A0A9N8DEH2_9STRA</name>
<dbReference type="GO" id="GO:0005737">
    <property type="term" value="C:cytoplasm"/>
    <property type="evidence" value="ECO:0007669"/>
    <property type="project" value="TreeGrafter"/>
</dbReference>
<comment type="caution">
    <text evidence="2">The sequence shown here is derived from an EMBL/GenBank/DDBJ whole genome shotgun (WGS) entry which is preliminary data.</text>
</comment>
<dbReference type="InterPro" id="IPR036291">
    <property type="entry name" value="NAD(P)-bd_dom_sf"/>
</dbReference>